<dbReference type="GO" id="GO:0017000">
    <property type="term" value="P:antibiotic biosynthetic process"/>
    <property type="evidence" value="ECO:0007669"/>
    <property type="project" value="InterPro"/>
</dbReference>
<dbReference type="PANTHER" id="PTHR34218:SF3">
    <property type="entry name" value="ACYL-HOMOSERINE LACTONE ACYLASE PVDQ"/>
    <property type="match status" value="1"/>
</dbReference>
<name>A0A1H0RN33_9PSEU</name>
<feature type="signal peptide" evidence="5">
    <location>
        <begin position="1"/>
        <end position="26"/>
    </location>
</feature>
<keyword evidence="2 5" id="KW-0732">Signal</keyword>
<dbReference type="Gene3D" id="1.10.439.10">
    <property type="entry name" value="Penicillin Amidohydrolase, domain 1"/>
    <property type="match status" value="1"/>
</dbReference>
<dbReference type="GO" id="GO:0016811">
    <property type="term" value="F:hydrolase activity, acting on carbon-nitrogen (but not peptide) bonds, in linear amides"/>
    <property type="evidence" value="ECO:0007669"/>
    <property type="project" value="InterPro"/>
</dbReference>
<dbReference type="InterPro" id="IPR023343">
    <property type="entry name" value="Penicillin_amidase_dom1"/>
</dbReference>
<dbReference type="Pfam" id="PF01804">
    <property type="entry name" value="Penicil_amidase"/>
    <property type="match status" value="1"/>
</dbReference>
<dbReference type="STRING" id="504798.SAMN05421871_11344"/>
<evidence type="ECO:0000256" key="1">
    <source>
        <dbReference type="ARBA" id="ARBA00006586"/>
    </source>
</evidence>
<evidence type="ECO:0000313" key="6">
    <source>
        <dbReference type="EMBL" id="SDP30911.1"/>
    </source>
</evidence>
<dbReference type="SUPFAM" id="SSF56235">
    <property type="entry name" value="N-terminal nucleophile aminohydrolases (Ntn hydrolases)"/>
    <property type="match status" value="1"/>
</dbReference>
<dbReference type="Gene3D" id="2.30.120.10">
    <property type="match status" value="1"/>
</dbReference>
<dbReference type="InterPro" id="IPR043147">
    <property type="entry name" value="Penicillin_amidase_A-knob"/>
</dbReference>
<dbReference type="Proteomes" id="UP000199651">
    <property type="component" value="Unassembled WGS sequence"/>
</dbReference>
<dbReference type="AlphaFoldDB" id="A0A1H0RN33"/>
<dbReference type="InterPro" id="IPR043146">
    <property type="entry name" value="Penicillin_amidase_N_B-knob"/>
</dbReference>
<dbReference type="RefSeq" id="WP_091378387.1">
    <property type="nucleotide sequence ID" value="NZ_FNDV01000013.1"/>
</dbReference>
<accession>A0A1H0RN33</accession>
<evidence type="ECO:0000256" key="5">
    <source>
        <dbReference type="SAM" id="SignalP"/>
    </source>
</evidence>
<keyword evidence="3" id="KW-0378">Hydrolase</keyword>
<evidence type="ECO:0000256" key="2">
    <source>
        <dbReference type="ARBA" id="ARBA00022729"/>
    </source>
</evidence>
<protein>
    <submittedName>
        <fullName evidence="6">Acyl-homoserine-lactone acylase</fullName>
    </submittedName>
</protein>
<evidence type="ECO:0000256" key="3">
    <source>
        <dbReference type="ARBA" id="ARBA00022801"/>
    </source>
</evidence>
<dbReference type="Gene3D" id="3.60.20.10">
    <property type="entry name" value="Glutamine Phosphoribosylpyrophosphate, subunit 1, domain 1"/>
    <property type="match status" value="1"/>
</dbReference>
<dbReference type="OrthoDB" id="4759017at2"/>
<dbReference type="Gene3D" id="1.10.1400.10">
    <property type="match status" value="1"/>
</dbReference>
<keyword evidence="4" id="KW-0865">Zymogen</keyword>
<dbReference type="InterPro" id="IPR002692">
    <property type="entry name" value="S45"/>
</dbReference>
<feature type="chain" id="PRO_5011529804" evidence="5">
    <location>
        <begin position="27"/>
        <end position="766"/>
    </location>
</feature>
<proteinExistence type="inferred from homology"/>
<comment type="similarity">
    <text evidence="1">Belongs to the peptidase S45 family.</text>
</comment>
<gene>
    <name evidence="6" type="ORF">SAMN05192558_10844</name>
</gene>
<evidence type="ECO:0000313" key="7">
    <source>
        <dbReference type="Proteomes" id="UP000199651"/>
    </source>
</evidence>
<dbReference type="InterPro" id="IPR029055">
    <property type="entry name" value="Ntn_hydrolases_N"/>
</dbReference>
<keyword evidence="7" id="KW-1185">Reference proteome</keyword>
<dbReference type="PANTHER" id="PTHR34218">
    <property type="entry name" value="PEPTIDASE S45 PENICILLIN AMIDASE"/>
    <property type="match status" value="1"/>
</dbReference>
<reference evidence="7" key="1">
    <citation type="submission" date="2016-10" db="EMBL/GenBank/DDBJ databases">
        <authorList>
            <person name="Varghese N."/>
            <person name="Submissions S."/>
        </authorList>
    </citation>
    <scope>NUCLEOTIDE SEQUENCE [LARGE SCALE GENOMIC DNA]</scope>
    <source>
        <strain evidence="7">IBRC-M 10655</strain>
    </source>
</reference>
<dbReference type="EMBL" id="FNJB01000008">
    <property type="protein sequence ID" value="SDP30911.1"/>
    <property type="molecule type" value="Genomic_DNA"/>
</dbReference>
<evidence type="ECO:0000256" key="4">
    <source>
        <dbReference type="ARBA" id="ARBA00023145"/>
    </source>
</evidence>
<sequence>MGHTRKGLAAALAGLSVLALAPAARAAGPETTIRYTEFGVPHIKARDLRGAGFGQGYAQARDHLCVIGEGMASLAGERSRWFGPDGRPSGTIVRASSNLSSDLYFRGIADAGTVERLMAQPAPLGPSADVRDLVRGYAAGYNKYLAERHRTSCAGAPWLRPMTEVDVYRRAYAWGMALGQSAAPDFLATGPSAGTATAGTDRMAGPGSNAIALGRDATVSGRGISIANPHLPWGGDYLWHQSHVTVPGKLDVIGASFVGLPTIALGHTARMAWSGTITDGVTPFTLFELTLANPTTYLVDGQEEAMTRRDVTVDTPAGPVTRTQWWTRYGPVVTNVRGNALPWTATTAYALADPNAGNLRLLNSLAAVNRAQSTGEYIAAVRRTQGVSIFNMTVTDSRGDTAYSGMSVVPNVTDAHAERCGTALSRTLFPTQGLAVLDGSRAECAWGTDRDAIQPGTFGPGNLPLQWRSDYVSNSNQSYWLGNAAAPMTPTHRILGTAATERNVRTRDTLTEITDQLRAGKFTPRAAMDLTLSNRVYAAELAVPGTLEMCAAVGHKATDSVGRVVDLTAACAALSQWDRKSDVDSRGALLFTRYWSRVRTIPSGQLWRTPFAVDSPVATPNTLAADNPALAVALADAVSDLAGAGIAPDAALGANQYVDRGGKRFPIGGGRPELGVFNVITSAWDAKRGYTDVGGAGSNSSSYLHVVALTGDGCPEAKTVMAYSQSSDPLSPHHNDQTDLFSRKEWVTERFCDVDRHTVDVVRVHG</sequence>
<organism evidence="6 7">
    <name type="scientific">Actinokineospora alba</name>
    <dbReference type="NCBI Taxonomy" id="504798"/>
    <lineage>
        <taxon>Bacteria</taxon>
        <taxon>Bacillati</taxon>
        <taxon>Actinomycetota</taxon>
        <taxon>Actinomycetes</taxon>
        <taxon>Pseudonocardiales</taxon>
        <taxon>Pseudonocardiaceae</taxon>
        <taxon>Actinokineospora</taxon>
    </lineage>
</organism>